<dbReference type="GeneID" id="39859950"/>
<dbReference type="SUPFAM" id="SSF53474">
    <property type="entry name" value="alpha/beta-Hydrolases"/>
    <property type="match status" value="1"/>
</dbReference>
<organism evidence="3 4">
    <name type="scientific">Halobellus limi</name>
    <dbReference type="NCBI Taxonomy" id="699433"/>
    <lineage>
        <taxon>Archaea</taxon>
        <taxon>Methanobacteriati</taxon>
        <taxon>Methanobacteriota</taxon>
        <taxon>Stenosarchaea group</taxon>
        <taxon>Halobacteria</taxon>
        <taxon>Halobacteriales</taxon>
        <taxon>Haloferacaceae</taxon>
        <taxon>Halobellus</taxon>
    </lineage>
</organism>
<dbReference type="PANTHER" id="PTHR22946:SF12">
    <property type="entry name" value="CONIDIAL PIGMENT BIOSYNTHESIS PROTEIN AYG1 (AFU_ORTHOLOGUE AFUA_2G17550)"/>
    <property type="match status" value="1"/>
</dbReference>
<dbReference type="InterPro" id="IPR050261">
    <property type="entry name" value="FrsA_esterase"/>
</dbReference>
<evidence type="ECO:0000256" key="1">
    <source>
        <dbReference type="ARBA" id="ARBA00022801"/>
    </source>
</evidence>
<dbReference type="EMBL" id="FNVN01000007">
    <property type="protein sequence ID" value="SEG71912.1"/>
    <property type="molecule type" value="Genomic_DNA"/>
</dbReference>
<gene>
    <name evidence="2" type="ORF">DV707_17650</name>
    <name evidence="3" type="ORF">SAMN04488133_3440</name>
</gene>
<evidence type="ECO:0000313" key="2">
    <source>
        <dbReference type="EMBL" id="QCC49559.1"/>
    </source>
</evidence>
<evidence type="ECO:0000313" key="4">
    <source>
        <dbReference type="Proteomes" id="UP000236740"/>
    </source>
</evidence>
<keyword evidence="1 3" id="KW-0378">Hydrolase</keyword>
<dbReference type="AlphaFoldDB" id="A0A1H6CGB2"/>
<reference evidence="2 5" key="2">
    <citation type="journal article" date="2019" name="Nat. Commun.">
        <title>A new type of DNA phosphorothioation-based antiviral system in archaea.</title>
        <authorList>
            <person name="Xiong L."/>
            <person name="Liu S."/>
            <person name="Chen S."/>
            <person name="Xiao Y."/>
            <person name="Zhu B."/>
            <person name="Gao Y."/>
            <person name="Zhang Y."/>
            <person name="Chen B."/>
            <person name="Luo J."/>
            <person name="Deng Z."/>
            <person name="Chen X."/>
            <person name="Wang L."/>
            <person name="Chen S."/>
        </authorList>
    </citation>
    <scope>NUCLEOTIDE SEQUENCE [LARGE SCALE GENOMIC DNA]</scope>
    <source>
        <strain evidence="2 5">CGMCC 1.10331</strain>
        <plasmid evidence="2 5">unnamed3</plasmid>
    </source>
</reference>
<dbReference type="Proteomes" id="UP000296733">
    <property type="component" value="Plasmid unnamed3"/>
</dbReference>
<dbReference type="Gene3D" id="1.20.1440.110">
    <property type="entry name" value="acylaminoacyl peptidase"/>
    <property type="match status" value="1"/>
</dbReference>
<protein>
    <submittedName>
        <fullName evidence="2">Alpha/beta fold hydrolase</fullName>
    </submittedName>
    <submittedName>
        <fullName evidence="3">Lysophospholipase, alpha-beta hydrolase superfamily</fullName>
    </submittedName>
</protein>
<dbReference type="GO" id="GO:0016787">
    <property type="term" value="F:hydrolase activity"/>
    <property type="evidence" value="ECO:0007669"/>
    <property type="project" value="UniProtKB-KW"/>
</dbReference>
<dbReference type="Proteomes" id="UP000236740">
    <property type="component" value="Unassembled WGS sequence"/>
</dbReference>
<dbReference type="EMBL" id="CP031314">
    <property type="protein sequence ID" value="QCC49559.1"/>
    <property type="molecule type" value="Genomic_DNA"/>
</dbReference>
<keyword evidence="4" id="KW-1185">Reference proteome</keyword>
<sequence>MIADFLAKLPPEVRDRLPDKLPGVRDRVHSTESVTYAFDLNTLDYFFSILLSFQTYGGSEVGESFTVASRIDETDLDTWESEWQALAERVETRANKCLNDGHEVSAAEHYFRAYTYRRASVGLCDPQSDSEFKTGYERGRECFNTAVDCVDDPIDRVAIPFENAELPGYFLPAEGTAEQTKTLVMLGGGDTFVEDTYFMIAPAARKRDYNLLLVDLPGQGILPDEGLTFRPDAERPFGAVLDWLTDRPEVDPTRLGAFGVSFGGYLVPRAAAHDDRINACVANSIILDFADVWLANNAQWLARLEDTPVMDLLPRIARPDLRLVLELMDQYMWRFGADSIEELLAVSEEFTIDPSAIDCPTLLISGEQEYEDHEVFGPWQDEALSAIDHPDADLEVLPTDLGASSHMGAGNLTLMNQIVFDWLDDVLA</sequence>
<proteinExistence type="predicted"/>
<dbReference type="Pfam" id="PF06500">
    <property type="entry name" value="FrsA-like"/>
    <property type="match status" value="1"/>
</dbReference>
<name>A0A1H6CGB2_9EURY</name>
<keyword evidence="2" id="KW-0614">Plasmid</keyword>
<geneLocation type="plasmid" evidence="2">
    <name>unnamed3</name>
</geneLocation>
<dbReference type="InterPro" id="IPR029058">
    <property type="entry name" value="AB_hydrolase_fold"/>
</dbReference>
<evidence type="ECO:0000313" key="3">
    <source>
        <dbReference type="EMBL" id="SEG71912.1"/>
    </source>
</evidence>
<reference evidence="3 4" key="1">
    <citation type="submission" date="2016-10" db="EMBL/GenBank/DDBJ databases">
        <authorList>
            <person name="de Groot N.N."/>
        </authorList>
    </citation>
    <scope>NUCLEOTIDE SEQUENCE [LARGE SCALE GENOMIC DNA]</scope>
    <source>
        <strain evidence="3 4">CGMCC 1.10331</strain>
    </source>
</reference>
<dbReference type="RefSeq" id="WP_103992980.1">
    <property type="nucleotide sequence ID" value="NZ_CP031314.1"/>
</dbReference>
<dbReference type="InterPro" id="IPR010520">
    <property type="entry name" value="FrsA-like"/>
</dbReference>
<dbReference type="Gene3D" id="3.40.50.1820">
    <property type="entry name" value="alpha/beta hydrolase"/>
    <property type="match status" value="1"/>
</dbReference>
<dbReference type="KEGG" id="hlm:DV707_17650"/>
<dbReference type="PANTHER" id="PTHR22946">
    <property type="entry name" value="DIENELACTONE HYDROLASE DOMAIN-CONTAINING PROTEIN-RELATED"/>
    <property type="match status" value="1"/>
</dbReference>
<evidence type="ECO:0000313" key="5">
    <source>
        <dbReference type="Proteomes" id="UP000296733"/>
    </source>
</evidence>
<accession>A0A1H6CGB2</accession>